<keyword evidence="2" id="KW-1185">Reference proteome</keyword>
<evidence type="ECO:0000313" key="1">
    <source>
        <dbReference type="EMBL" id="MBB5839092.1"/>
    </source>
</evidence>
<dbReference type="EMBL" id="JACHMY010000001">
    <property type="protein sequence ID" value="MBB5839092.1"/>
    <property type="molecule type" value="Genomic_DNA"/>
</dbReference>
<dbReference type="Gene3D" id="3.30.70.1060">
    <property type="entry name" value="Dimeric alpha+beta barrel"/>
    <property type="match status" value="1"/>
</dbReference>
<sequence length="98" mass="10542">MYFLVLLQLLPDAPADVPAHEPFIDSLIERHLVLLGGGFGSEPVDGVIGGYLLHVTDQAQAEAIVATDPYLTSGACTATITHWDLVGIDREAIDHDFD</sequence>
<organism evidence="1 2">
    <name type="scientific">Kribbella italica</name>
    <dbReference type="NCBI Taxonomy" id="1540520"/>
    <lineage>
        <taxon>Bacteria</taxon>
        <taxon>Bacillati</taxon>
        <taxon>Actinomycetota</taxon>
        <taxon>Actinomycetes</taxon>
        <taxon>Propionibacteriales</taxon>
        <taxon>Kribbellaceae</taxon>
        <taxon>Kribbella</taxon>
    </lineage>
</organism>
<reference evidence="1 2" key="1">
    <citation type="submission" date="2020-08" db="EMBL/GenBank/DDBJ databases">
        <title>Sequencing the genomes of 1000 actinobacteria strains.</title>
        <authorList>
            <person name="Klenk H.-P."/>
        </authorList>
    </citation>
    <scope>NUCLEOTIDE SEQUENCE [LARGE SCALE GENOMIC DNA]</scope>
    <source>
        <strain evidence="1 2">DSM 28967</strain>
    </source>
</reference>
<proteinExistence type="predicted"/>
<dbReference type="AlphaFoldDB" id="A0A7W9JBF6"/>
<dbReference type="Proteomes" id="UP000549971">
    <property type="component" value="Unassembled WGS sequence"/>
</dbReference>
<accession>A0A7W9JBF6</accession>
<evidence type="ECO:0000313" key="2">
    <source>
        <dbReference type="Proteomes" id="UP000549971"/>
    </source>
</evidence>
<dbReference type="InterPro" id="IPR011008">
    <property type="entry name" value="Dimeric_a/b-barrel"/>
</dbReference>
<name>A0A7W9JBF6_9ACTN</name>
<dbReference type="SUPFAM" id="SSF54909">
    <property type="entry name" value="Dimeric alpha+beta barrel"/>
    <property type="match status" value="1"/>
</dbReference>
<evidence type="ECO:0008006" key="3">
    <source>
        <dbReference type="Google" id="ProtNLM"/>
    </source>
</evidence>
<dbReference type="RefSeq" id="WP_184800494.1">
    <property type="nucleotide sequence ID" value="NZ_JACHMY010000001.1"/>
</dbReference>
<protein>
    <recommendedName>
        <fullName evidence="3">YCII-related domain-containing protein</fullName>
    </recommendedName>
</protein>
<gene>
    <name evidence="1" type="ORF">HDA39_005826</name>
</gene>
<comment type="caution">
    <text evidence="1">The sequence shown here is derived from an EMBL/GenBank/DDBJ whole genome shotgun (WGS) entry which is preliminary data.</text>
</comment>